<feature type="non-terminal residue" evidence="1">
    <location>
        <position position="71"/>
    </location>
</feature>
<reference evidence="1" key="1">
    <citation type="submission" date="2021-02" db="EMBL/GenBank/DDBJ databases">
        <authorList>
            <person name="Nowell W R."/>
        </authorList>
    </citation>
    <scope>NUCLEOTIDE SEQUENCE</scope>
</reference>
<evidence type="ECO:0000313" key="2">
    <source>
        <dbReference type="Proteomes" id="UP000676336"/>
    </source>
</evidence>
<protein>
    <submittedName>
        <fullName evidence="1">Uncharacterized protein</fullName>
    </submittedName>
</protein>
<organism evidence="1 2">
    <name type="scientific">Rotaria magnacalcarata</name>
    <dbReference type="NCBI Taxonomy" id="392030"/>
    <lineage>
        <taxon>Eukaryota</taxon>
        <taxon>Metazoa</taxon>
        <taxon>Spiralia</taxon>
        <taxon>Gnathifera</taxon>
        <taxon>Rotifera</taxon>
        <taxon>Eurotatoria</taxon>
        <taxon>Bdelloidea</taxon>
        <taxon>Philodinida</taxon>
        <taxon>Philodinidae</taxon>
        <taxon>Rotaria</taxon>
    </lineage>
</organism>
<dbReference type="AlphaFoldDB" id="A0A8S3BZS3"/>
<name>A0A8S3BZS3_9BILA</name>
<dbReference type="EMBL" id="CAJOBI010167325">
    <property type="protein sequence ID" value="CAF4875112.1"/>
    <property type="molecule type" value="Genomic_DNA"/>
</dbReference>
<proteinExistence type="predicted"/>
<accession>A0A8S3BZS3</accession>
<feature type="non-terminal residue" evidence="1">
    <location>
        <position position="1"/>
    </location>
</feature>
<dbReference type="Proteomes" id="UP000676336">
    <property type="component" value="Unassembled WGS sequence"/>
</dbReference>
<sequence length="71" mass="8233">MNKLFSPKYNATLKLRDVSVWDMIRSEYEKIPEGQLKRLVDAMLIGKEEYEAADLNRISARQHFFGDSPGD</sequence>
<gene>
    <name evidence="1" type="ORF">SMN809_LOCUS50541</name>
</gene>
<comment type="caution">
    <text evidence="1">The sequence shown here is derived from an EMBL/GenBank/DDBJ whole genome shotgun (WGS) entry which is preliminary data.</text>
</comment>
<evidence type="ECO:0000313" key="1">
    <source>
        <dbReference type="EMBL" id="CAF4875112.1"/>
    </source>
</evidence>